<dbReference type="EMBL" id="ML770079">
    <property type="protein sequence ID" value="KAE9384800.1"/>
    <property type="molecule type" value="Genomic_DNA"/>
</dbReference>
<reference evidence="1" key="1">
    <citation type="journal article" date="2019" name="Environ. Microbiol.">
        <title>Fungal ecological strategies reflected in gene transcription - a case study of two litter decomposers.</title>
        <authorList>
            <person name="Barbi F."/>
            <person name="Kohler A."/>
            <person name="Barry K."/>
            <person name="Baskaran P."/>
            <person name="Daum C."/>
            <person name="Fauchery L."/>
            <person name="Ihrmark K."/>
            <person name="Kuo A."/>
            <person name="LaButti K."/>
            <person name="Lipzen A."/>
            <person name="Morin E."/>
            <person name="Grigoriev I.V."/>
            <person name="Henrissat B."/>
            <person name="Lindahl B."/>
            <person name="Martin F."/>
        </authorList>
    </citation>
    <scope>NUCLEOTIDE SEQUENCE</scope>
    <source>
        <strain evidence="1">JB14</strain>
    </source>
</reference>
<gene>
    <name evidence="1" type="ORF">BT96DRAFT_841707</name>
</gene>
<feature type="non-terminal residue" evidence="1">
    <location>
        <position position="1"/>
    </location>
</feature>
<dbReference type="AlphaFoldDB" id="A0A6A4GH58"/>
<accession>A0A6A4GH58</accession>
<organism evidence="1 2">
    <name type="scientific">Gymnopus androsaceus JB14</name>
    <dbReference type="NCBI Taxonomy" id="1447944"/>
    <lineage>
        <taxon>Eukaryota</taxon>
        <taxon>Fungi</taxon>
        <taxon>Dikarya</taxon>
        <taxon>Basidiomycota</taxon>
        <taxon>Agaricomycotina</taxon>
        <taxon>Agaricomycetes</taxon>
        <taxon>Agaricomycetidae</taxon>
        <taxon>Agaricales</taxon>
        <taxon>Marasmiineae</taxon>
        <taxon>Omphalotaceae</taxon>
        <taxon>Gymnopus</taxon>
    </lineage>
</organism>
<protein>
    <submittedName>
        <fullName evidence="1">Uncharacterized protein</fullName>
    </submittedName>
</protein>
<evidence type="ECO:0000313" key="2">
    <source>
        <dbReference type="Proteomes" id="UP000799118"/>
    </source>
</evidence>
<dbReference type="OrthoDB" id="3246013at2759"/>
<proteinExistence type="predicted"/>
<dbReference type="Proteomes" id="UP000799118">
    <property type="component" value="Unassembled WGS sequence"/>
</dbReference>
<sequence length="123" mass="14191">QVFLPAVAEYLPEEMMKCLSSFLEFCYLVRRADIDETSLNAIRTALKTFHHYRNIFKTSGVHEHFSLPRMHAMIHYPALIIDFGAPNGLCSSITESRHISAVTKPWWRSNCYNALSQMLLTNQ</sequence>
<name>A0A6A4GH58_9AGAR</name>
<keyword evidence="2" id="KW-1185">Reference proteome</keyword>
<evidence type="ECO:0000313" key="1">
    <source>
        <dbReference type="EMBL" id="KAE9384800.1"/>
    </source>
</evidence>